<reference evidence="2 3" key="1">
    <citation type="submission" date="2019-12" db="EMBL/GenBank/DDBJ databases">
        <title>Genomic-based taxomic classification of the family Erythrobacteraceae.</title>
        <authorList>
            <person name="Xu L."/>
        </authorList>
    </citation>
    <scope>NUCLEOTIDE SEQUENCE [LARGE SCALE GENOMIC DNA]</scope>
    <source>
        <strain evidence="2 3">JCM 10282</strain>
    </source>
</reference>
<dbReference type="NCBIfam" id="TIGR04256">
    <property type="entry name" value="GxxExxY"/>
    <property type="match status" value="1"/>
</dbReference>
<evidence type="ECO:0000313" key="3">
    <source>
        <dbReference type="Proteomes" id="UP000430021"/>
    </source>
</evidence>
<evidence type="ECO:0000313" key="1">
    <source>
        <dbReference type="EMBL" id="MBB3776035.1"/>
    </source>
</evidence>
<keyword evidence="4" id="KW-1185">Reference proteome</keyword>
<dbReference type="Pfam" id="PF13366">
    <property type="entry name" value="PDDEXK_3"/>
    <property type="match status" value="1"/>
</dbReference>
<gene>
    <name evidence="1" type="ORF">FHS52_002004</name>
    <name evidence="2" type="ORF">GRI59_09690</name>
</gene>
<name>A0A6I4UMT8_9SPHN</name>
<organism evidence="2 3">
    <name type="scientific">Erythrobacter ramosus</name>
    <dbReference type="NCBI Taxonomy" id="35811"/>
    <lineage>
        <taxon>Bacteria</taxon>
        <taxon>Pseudomonadati</taxon>
        <taxon>Pseudomonadota</taxon>
        <taxon>Alphaproteobacteria</taxon>
        <taxon>Sphingomonadales</taxon>
        <taxon>Erythrobacteraceae</taxon>
        <taxon>Erythrobacter/Porphyrobacter group</taxon>
        <taxon>Erythrobacter</taxon>
    </lineage>
</organism>
<proteinExistence type="predicted"/>
<dbReference type="RefSeq" id="WP_160760973.1">
    <property type="nucleotide sequence ID" value="NZ_BAAADZ010000010.1"/>
</dbReference>
<evidence type="ECO:0000313" key="2">
    <source>
        <dbReference type="EMBL" id="MXP38877.1"/>
    </source>
</evidence>
<reference evidence="1 4" key="2">
    <citation type="submission" date="2020-08" db="EMBL/GenBank/DDBJ databases">
        <title>Genomic Encyclopedia of Type Strains, Phase IV (KMG-IV): sequencing the most valuable type-strain genomes for metagenomic binning, comparative biology and taxonomic classification.</title>
        <authorList>
            <person name="Goeker M."/>
        </authorList>
    </citation>
    <scope>NUCLEOTIDE SEQUENCE [LARGE SCALE GENOMIC DNA]</scope>
    <source>
        <strain evidence="1 4">DSM 8510</strain>
    </source>
</reference>
<sequence>MEEPDANLDAIARQIVDTAFRLHRDVSPGLLESAYETLLSAKLTAIGLHVARQVTIDAVVDDIHLPSAFRIDLLVNQSIVVEVKSVEKTLPIHAKQLQTYLRLGQFPLGFVVNFGTAMFKDGIRRLINSDALLASSLVGANPHNRGANQKD</sequence>
<dbReference type="OrthoDB" id="9806869at2"/>
<dbReference type="Proteomes" id="UP000430021">
    <property type="component" value="Unassembled WGS sequence"/>
</dbReference>
<protein>
    <submittedName>
        <fullName evidence="2">GxxExxY protein</fullName>
    </submittedName>
    <submittedName>
        <fullName evidence="1">Iron complex transport system substrate-binding protein</fullName>
    </submittedName>
</protein>
<dbReference type="InterPro" id="IPR026350">
    <property type="entry name" value="GxxExxY"/>
</dbReference>
<dbReference type="Proteomes" id="UP000548685">
    <property type="component" value="Unassembled WGS sequence"/>
</dbReference>
<accession>A0A6I4UMT8</accession>
<dbReference type="AlphaFoldDB" id="A0A6I4UMT8"/>
<dbReference type="EMBL" id="WTYB01000002">
    <property type="protein sequence ID" value="MXP38877.1"/>
    <property type="molecule type" value="Genomic_DNA"/>
</dbReference>
<comment type="caution">
    <text evidence="2">The sequence shown here is derived from an EMBL/GenBank/DDBJ whole genome shotgun (WGS) entry which is preliminary data.</text>
</comment>
<dbReference type="EMBL" id="JACICE010000002">
    <property type="protein sequence ID" value="MBB3776035.1"/>
    <property type="molecule type" value="Genomic_DNA"/>
</dbReference>
<evidence type="ECO:0000313" key="4">
    <source>
        <dbReference type="Proteomes" id="UP000548685"/>
    </source>
</evidence>